<dbReference type="SUPFAM" id="SSF109604">
    <property type="entry name" value="HD-domain/PDEase-like"/>
    <property type="match status" value="1"/>
</dbReference>
<evidence type="ECO:0000259" key="4">
    <source>
        <dbReference type="PROSITE" id="PS51831"/>
    </source>
</evidence>
<dbReference type="Gene3D" id="1.10.3210.10">
    <property type="entry name" value="Hypothetical protein af1432"/>
    <property type="match status" value="1"/>
</dbReference>
<dbReference type="Gene3D" id="3.10.20.30">
    <property type="match status" value="1"/>
</dbReference>
<evidence type="ECO:0000313" key="7">
    <source>
        <dbReference type="Proteomes" id="UP000177230"/>
    </source>
</evidence>
<dbReference type="PROSITE" id="PS51831">
    <property type="entry name" value="HD"/>
    <property type="match status" value="1"/>
</dbReference>
<evidence type="ECO:0000259" key="5">
    <source>
        <dbReference type="PROSITE" id="PS51880"/>
    </source>
</evidence>
<dbReference type="InterPro" id="IPR006674">
    <property type="entry name" value="HD_domain"/>
</dbReference>
<dbReference type="Pfam" id="PF19296">
    <property type="entry name" value="RelA_AH_RIS"/>
    <property type="match status" value="1"/>
</dbReference>
<dbReference type="Gene3D" id="3.30.460.10">
    <property type="entry name" value="Beta Polymerase, domain 2"/>
    <property type="match status" value="1"/>
</dbReference>
<dbReference type="InterPro" id="IPR003607">
    <property type="entry name" value="HD/PDEase_dom"/>
</dbReference>
<protein>
    <recommendedName>
        <fullName evidence="8">(P)ppGpp synthetase</fullName>
    </recommendedName>
</protein>
<evidence type="ECO:0000256" key="2">
    <source>
        <dbReference type="RuleBase" id="RU003847"/>
    </source>
</evidence>
<dbReference type="SUPFAM" id="SSF81271">
    <property type="entry name" value="TGS-like"/>
    <property type="match status" value="1"/>
</dbReference>
<dbReference type="GO" id="GO:0005886">
    <property type="term" value="C:plasma membrane"/>
    <property type="evidence" value="ECO:0007669"/>
    <property type="project" value="TreeGrafter"/>
</dbReference>
<dbReference type="FunFam" id="3.30.460.10:FF:000001">
    <property type="entry name" value="GTP pyrophosphokinase RelA"/>
    <property type="match status" value="1"/>
</dbReference>
<proteinExistence type="inferred from homology"/>
<dbReference type="CDD" id="cd05399">
    <property type="entry name" value="NT_Rel-Spo_like"/>
    <property type="match status" value="1"/>
</dbReference>
<dbReference type="CDD" id="cd04876">
    <property type="entry name" value="ACT_RelA-SpoT"/>
    <property type="match status" value="1"/>
</dbReference>
<dbReference type="AlphaFoldDB" id="A0A1F5R4I0"/>
<dbReference type="InterPro" id="IPR033655">
    <property type="entry name" value="TGS_RelA/SpoT"/>
</dbReference>
<dbReference type="NCBIfam" id="TIGR00691">
    <property type="entry name" value="spoT_relA"/>
    <property type="match status" value="1"/>
</dbReference>
<feature type="domain" description="HD" evidence="4">
    <location>
        <begin position="44"/>
        <end position="154"/>
    </location>
</feature>
<dbReference type="InterPro" id="IPR045600">
    <property type="entry name" value="RelA/SpoT_AH_RIS"/>
</dbReference>
<evidence type="ECO:0000256" key="1">
    <source>
        <dbReference type="ARBA" id="ARBA00025704"/>
    </source>
</evidence>
<dbReference type="InterPro" id="IPR007685">
    <property type="entry name" value="RelA_SpoT"/>
</dbReference>
<comment type="function">
    <text evidence="2">In eubacteria ppGpp (guanosine 3'-diphosphate 5'-diphosphate) is a mediator of the stringent response that coordinates a variety of cellular activities in response to changes in nutritional abundance.</text>
</comment>
<dbReference type="CDD" id="cd01668">
    <property type="entry name" value="TGS_RSH"/>
    <property type="match status" value="1"/>
</dbReference>
<dbReference type="Pfam" id="PF13291">
    <property type="entry name" value="ACT_4"/>
    <property type="match status" value="1"/>
</dbReference>
<dbReference type="EMBL" id="MFFM01000042">
    <property type="protein sequence ID" value="OGF09368.1"/>
    <property type="molecule type" value="Genomic_DNA"/>
</dbReference>
<comment type="similarity">
    <text evidence="2">Belongs to the relA/spoT family.</text>
</comment>
<dbReference type="SMART" id="SM00954">
    <property type="entry name" value="RelA_SpoT"/>
    <property type="match status" value="1"/>
</dbReference>
<dbReference type="InterPro" id="IPR002912">
    <property type="entry name" value="ACT_dom"/>
</dbReference>
<accession>A0A1F5R4I0</accession>
<reference evidence="6 7" key="1">
    <citation type="journal article" date="2016" name="Nat. Commun.">
        <title>Thousands of microbial genomes shed light on interconnected biogeochemical processes in an aquifer system.</title>
        <authorList>
            <person name="Anantharaman K."/>
            <person name="Brown C.T."/>
            <person name="Hug L.A."/>
            <person name="Sharon I."/>
            <person name="Castelle C.J."/>
            <person name="Probst A.J."/>
            <person name="Thomas B.C."/>
            <person name="Singh A."/>
            <person name="Wilkins M.J."/>
            <person name="Karaoz U."/>
            <person name="Brodie E.L."/>
            <person name="Williams K.H."/>
            <person name="Hubbard S.S."/>
            <person name="Banfield J.F."/>
        </authorList>
    </citation>
    <scope>NUCLEOTIDE SEQUENCE [LARGE SCALE GENOMIC DNA]</scope>
</reference>
<dbReference type="InterPro" id="IPR012675">
    <property type="entry name" value="Beta-grasp_dom_sf"/>
</dbReference>
<dbReference type="PANTHER" id="PTHR21262">
    <property type="entry name" value="GUANOSINE-3',5'-BIS DIPHOSPHATE 3'-PYROPHOSPHOHYDROLASE"/>
    <property type="match status" value="1"/>
</dbReference>
<feature type="domain" description="TGS" evidence="5">
    <location>
        <begin position="398"/>
        <end position="459"/>
    </location>
</feature>
<dbReference type="GO" id="GO:0015969">
    <property type="term" value="P:guanosine tetraphosphate metabolic process"/>
    <property type="evidence" value="ECO:0007669"/>
    <property type="project" value="InterPro"/>
</dbReference>
<dbReference type="PROSITE" id="PS51671">
    <property type="entry name" value="ACT"/>
    <property type="match status" value="1"/>
</dbReference>
<evidence type="ECO:0008006" key="8">
    <source>
        <dbReference type="Google" id="ProtNLM"/>
    </source>
</evidence>
<dbReference type="Pfam" id="PF13328">
    <property type="entry name" value="HD_4"/>
    <property type="match status" value="1"/>
</dbReference>
<comment type="caution">
    <text evidence="6">The sequence shown here is derived from an EMBL/GenBank/DDBJ whole genome shotgun (WGS) entry which is preliminary data.</text>
</comment>
<dbReference type="SUPFAM" id="SSF81301">
    <property type="entry name" value="Nucleotidyltransferase"/>
    <property type="match status" value="1"/>
</dbReference>
<dbReference type="InterPro" id="IPR004811">
    <property type="entry name" value="RelA/Spo_fam"/>
</dbReference>
<dbReference type="Gene3D" id="3.30.70.260">
    <property type="match status" value="1"/>
</dbReference>
<dbReference type="PROSITE" id="PS51880">
    <property type="entry name" value="TGS"/>
    <property type="match status" value="1"/>
</dbReference>
<dbReference type="SUPFAM" id="SSF55021">
    <property type="entry name" value="ACT-like"/>
    <property type="match status" value="1"/>
</dbReference>
<evidence type="ECO:0000259" key="3">
    <source>
        <dbReference type="PROSITE" id="PS51671"/>
    </source>
</evidence>
<dbReference type="FunFam" id="3.10.20.30:FF:000002">
    <property type="entry name" value="GTP pyrophosphokinase (RelA/SpoT)"/>
    <property type="match status" value="1"/>
</dbReference>
<comment type="pathway">
    <text evidence="1">Purine metabolism.</text>
</comment>
<sequence>MFGKLKESFNRYDKDPADWAVLEKAFQMASAAHHRQARASGEEFIVHPLAVALLLADIRMDVSTIAAALLHDVLEDTEVGYQGIADGFGKPVADLVEGVTKLAAISLPREQSRGLKPGRQAVDHQAENLRKIFLAMAKDIRVILIKLADRLNNLKTLNSLPREKRELIARETLEVFAPIASRLGIWDFKWQLEDLALSYLEPEEYLELSRKVTQKRQEREKQIAEMKAILKNSLASAEMKDFIIEGRPKHFYGIYRKMHDKGRNIDDIYDLLAVRVIVDSVPECYQVLGIIHSLWMPFQDRFKDYIAMPKSNNYRSLHTTIYGPGNQPVEVQIRTREMHQIDEYGIAAHWAYKEKKSGTDINLTGEVYPWIRRMLDWQEESRDAREYIENLKLDLLQKEVFVFTPKGQVIDLPAGSTPLDFAYRIHTEVGHRFIGAKVNSRIVPLEYKLNNADIAEILTSKQSSPSAGWLKVVRSHHARNKIRQWFKKEKRPEYVALGREALLVETRKNRLEIALDNSEIIRSLLEHYKFASPDDLFVSVGYGELAAGTVVKKIKALISPELPATPAASLPPARKINQRPSGIGMAGVDNVAVRFARCCSPIFGDEVFGYISLGKGISVHRRDCPNYRNLASSPDRVVKVSWVEQEPGSSYAVILNVEGMDRPDLLFDVVNAINQAKLRIQATKSSTRSSRHSIRVTVEIGSREQLENLMAGLSRIKDVSNVSRILSRGK</sequence>
<name>A0A1F5R4I0_9BACT</name>
<dbReference type="Pfam" id="PF02824">
    <property type="entry name" value="TGS"/>
    <property type="match status" value="1"/>
</dbReference>
<dbReference type="InterPro" id="IPR043519">
    <property type="entry name" value="NT_sf"/>
</dbReference>
<dbReference type="InterPro" id="IPR012676">
    <property type="entry name" value="TGS-like"/>
</dbReference>
<feature type="domain" description="ACT" evidence="3">
    <location>
        <begin position="654"/>
        <end position="727"/>
    </location>
</feature>
<organism evidence="6 7">
    <name type="scientific">Candidatus Edwardsbacteria bacterium GWF2_54_11</name>
    <dbReference type="NCBI Taxonomy" id="1817851"/>
    <lineage>
        <taxon>Bacteria</taxon>
        <taxon>Candidatus Edwardsiibacteriota</taxon>
    </lineage>
</organism>
<dbReference type="InterPro" id="IPR045865">
    <property type="entry name" value="ACT-like_dom_sf"/>
</dbReference>
<gene>
    <name evidence="6" type="ORF">A2024_08545</name>
</gene>
<evidence type="ECO:0000313" key="6">
    <source>
        <dbReference type="EMBL" id="OGF09368.1"/>
    </source>
</evidence>
<dbReference type="InterPro" id="IPR004095">
    <property type="entry name" value="TGS"/>
</dbReference>
<dbReference type="FunFam" id="1.10.3210.10:FF:000001">
    <property type="entry name" value="GTP pyrophosphokinase RelA"/>
    <property type="match status" value="1"/>
</dbReference>
<dbReference type="PANTHER" id="PTHR21262:SF31">
    <property type="entry name" value="GTP PYROPHOSPHOKINASE"/>
    <property type="match status" value="1"/>
</dbReference>
<dbReference type="Proteomes" id="UP000177230">
    <property type="component" value="Unassembled WGS sequence"/>
</dbReference>
<dbReference type="CDD" id="cd00077">
    <property type="entry name" value="HDc"/>
    <property type="match status" value="1"/>
</dbReference>
<dbReference type="SMART" id="SM00471">
    <property type="entry name" value="HDc"/>
    <property type="match status" value="1"/>
</dbReference>
<dbReference type="Pfam" id="PF04607">
    <property type="entry name" value="RelA_SpoT"/>
    <property type="match status" value="1"/>
</dbReference>